<organism evidence="2 3">
    <name type="scientific">Mytilus edulis</name>
    <name type="common">Blue mussel</name>
    <dbReference type="NCBI Taxonomy" id="6550"/>
    <lineage>
        <taxon>Eukaryota</taxon>
        <taxon>Metazoa</taxon>
        <taxon>Spiralia</taxon>
        <taxon>Lophotrochozoa</taxon>
        <taxon>Mollusca</taxon>
        <taxon>Bivalvia</taxon>
        <taxon>Autobranchia</taxon>
        <taxon>Pteriomorphia</taxon>
        <taxon>Mytilida</taxon>
        <taxon>Mytiloidea</taxon>
        <taxon>Mytilidae</taxon>
        <taxon>Mytilinae</taxon>
        <taxon>Mytilus</taxon>
    </lineage>
</organism>
<proteinExistence type="predicted"/>
<keyword evidence="1" id="KW-1133">Transmembrane helix</keyword>
<reference evidence="2" key="1">
    <citation type="submission" date="2021-03" db="EMBL/GenBank/DDBJ databases">
        <authorList>
            <person name="Bekaert M."/>
        </authorList>
    </citation>
    <scope>NUCLEOTIDE SEQUENCE</scope>
</reference>
<sequence length="217" mass="24029">MLISLSYPIINISRLDTHSEFVAGYTFAKSVKWTFHNEAIDYGYGTFFHMYAYQNLWTSYDVWKTGDSVYTKVFIPAEFRDDSWRLIPRILIVAAVVIGALSAGILLLGSLVPICNRKLVVLNSCRIASSVLSFCAGGLLVSSLIIYQNKYQSILTSLFDDPANQYPDKENISVGFYLTAFASAMFFASSVLNIANVIIDTKASQASVQPTSGQLNL</sequence>
<dbReference type="Proteomes" id="UP000683360">
    <property type="component" value="Unassembled WGS sequence"/>
</dbReference>
<accession>A0A8S3RWB9</accession>
<dbReference type="Gene3D" id="1.20.140.150">
    <property type="match status" value="1"/>
</dbReference>
<dbReference type="AlphaFoldDB" id="A0A8S3RWB9"/>
<dbReference type="EMBL" id="CAJPWZ010001255">
    <property type="protein sequence ID" value="CAG2211102.1"/>
    <property type="molecule type" value="Genomic_DNA"/>
</dbReference>
<evidence type="ECO:0000256" key="1">
    <source>
        <dbReference type="SAM" id="Phobius"/>
    </source>
</evidence>
<name>A0A8S3RWB9_MYTED</name>
<feature type="transmembrane region" description="Helical" evidence="1">
    <location>
        <begin position="127"/>
        <end position="147"/>
    </location>
</feature>
<evidence type="ECO:0000313" key="3">
    <source>
        <dbReference type="Proteomes" id="UP000683360"/>
    </source>
</evidence>
<feature type="transmembrane region" description="Helical" evidence="1">
    <location>
        <begin position="174"/>
        <end position="199"/>
    </location>
</feature>
<gene>
    <name evidence="2" type="ORF">MEDL_25180</name>
</gene>
<keyword evidence="3" id="KW-1185">Reference proteome</keyword>
<protein>
    <submittedName>
        <fullName evidence="2">Uncharacterized protein</fullName>
    </submittedName>
</protein>
<keyword evidence="1" id="KW-0812">Transmembrane</keyword>
<evidence type="ECO:0000313" key="2">
    <source>
        <dbReference type="EMBL" id="CAG2211102.1"/>
    </source>
</evidence>
<feature type="transmembrane region" description="Helical" evidence="1">
    <location>
        <begin position="90"/>
        <end position="115"/>
    </location>
</feature>
<keyword evidence="1" id="KW-0472">Membrane</keyword>
<comment type="caution">
    <text evidence="2">The sequence shown here is derived from an EMBL/GenBank/DDBJ whole genome shotgun (WGS) entry which is preliminary data.</text>
</comment>